<name>A0A5J4UEU2_9EUKA</name>
<sequence length="727" mass="80604">GGTKPISEFGGSVDDSNYVKKTGQELQLIHGVLRRDDDEVSMSEYDEDYLTRLEVDRKLTNYVNKTTTQTIAGSKTFSSNVTASGFAKTSKDDTSVLLAGGGDMLISALGGAEDITSTVSSYGSNMVFTNTTFIKIGKLRLFRGTVHPYNNISASSSDSVVSLSFLNHPASDTPLIVARDTTNSIKMYVSASNSTVYVNTTTSSWSNTLEITIYGWWIAPQGSVYIDEGLLEAAGLLEFPEYYAYILERDQEPVPPAQLVPIGEQTLQKQVKDNDDILNSTNEVFVPPVQNAAQKLDLSSQLQRVNHLASSGSDPQLIVYGDRVTLTVSYATTGYFTGGYLFTSYPEQARPKVGDKVIALVGTDAPNDYVIFCYIDENGPFIICDSQIPSDTALVINITYYKKYEASKKINYDSNNDGKVDITDTWHVNGKGTFETQSYVYETVKKQTDLIATGLFGDNKINHLNSDIKLMDELAIYKADRAAYFIKEGPFITFSFGAKLAQQIQLNSETKQSVYKLFQSIGSKQLPPNMKYMPIHVEQQEFSAMCLFKNMYDKSMAVEVAVSGVLNTKECEFQGTYILDDYQNPTSNEPNALPSNPLEPDSHIDEVIIKHEGQLQQQSSEKQYTITNVFNQFVINAAFNLYTPALNTFYIIDDSVCKVCVFNLYFESKGIQGAKAEEIGKLPASVIPSDGKSMAFPAAIYRTSGGRYNEYNQNDVYKYCTSGMYYL</sequence>
<dbReference type="EMBL" id="SNRW01017175">
    <property type="protein sequence ID" value="KAA6368620.1"/>
    <property type="molecule type" value="Genomic_DNA"/>
</dbReference>
<protein>
    <submittedName>
        <fullName evidence="1">Uncharacterized protein</fullName>
    </submittedName>
</protein>
<reference evidence="1 2" key="1">
    <citation type="submission" date="2019-03" db="EMBL/GenBank/DDBJ databases">
        <title>Single cell metagenomics reveals metabolic interactions within the superorganism composed of flagellate Streblomastix strix and complex community of Bacteroidetes bacteria on its surface.</title>
        <authorList>
            <person name="Treitli S.C."/>
            <person name="Kolisko M."/>
            <person name="Husnik F."/>
            <person name="Keeling P."/>
            <person name="Hampl V."/>
        </authorList>
    </citation>
    <scope>NUCLEOTIDE SEQUENCE [LARGE SCALE GENOMIC DNA]</scope>
    <source>
        <strain evidence="1">ST1C</strain>
    </source>
</reference>
<feature type="non-terminal residue" evidence="1">
    <location>
        <position position="1"/>
    </location>
</feature>
<evidence type="ECO:0000313" key="2">
    <source>
        <dbReference type="Proteomes" id="UP000324800"/>
    </source>
</evidence>
<comment type="caution">
    <text evidence="1">The sequence shown here is derived from an EMBL/GenBank/DDBJ whole genome shotgun (WGS) entry which is preliminary data.</text>
</comment>
<accession>A0A5J4UEU2</accession>
<dbReference type="Proteomes" id="UP000324800">
    <property type="component" value="Unassembled WGS sequence"/>
</dbReference>
<organism evidence="1 2">
    <name type="scientific">Streblomastix strix</name>
    <dbReference type="NCBI Taxonomy" id="222440"/>
    <lineage>
        <taxon>Eukaryota</taxon>
        <taxon>Metamonada</taxon>
        <taxon>Preaxostyla</taxon>
        <taxon>Oxymonadida</taxon>
        <taxon>Streblomastigidae</taxon>
        <taxon>Streblomastix</taxon>
    </lineage>
</organism>
<evidence type="ECO:0000313" key="1">
    <source>
        <dbReference type="EMBL" id="KAA6368620.1"/>
    </source>
</evidence>
<gene>
    <name evidence="1" type="ORF">EZS28_035853</name>
</gene>
<dbReference type="Gene3D" id="6.10.140.2190">
    <property type="match status" value="1"/>
</dbReference>
<dbReference type="AlphaFoldDB" id="A0A5J4UEU2"/>
<proteinExistence type="predicted"/>